<dbReference type="InterPro" id="IPR036188">
    <property type="entry name" value="FAD/NAD-bd_sf"/>
</dbReference>
<feature type="domain" description="FAD-binding" evidence="4">
    <location>
        <begin position="131"/>
        <end position="340"/>
    </location>
</feature>
<dbReference type="EMBL" id="CP108253">
    <property type="protein sequence ID" value="WTU44563.1"/>
    <property type="molecule type" value="Genomic_DNA"/>
</dbReference>
<dbReference type="AlphaFoldDB" id="A0AAU2H9J3"/>
<protein>
    <submittedName>
        <fullName evidence="5">FAD-dependent monooxygenase</fullName>
    </submittedName>
</protein>
<accession>A0AAU2H9J3</accession>
<dbReference type="InterPro" id="IPR050493">
    <property type="entry name" value="FAD-dep_Monooxygenase_BioMet"/>
</dbReference>
<dbReference type="PRINTS" id="PR00420">
    <property type="entry name" value="RNGMNOXGNASE"/>
</dbReference>
<dbReference type="PANTHER" id="PTHR13789">
    <property type="entry name" value="MONOOXYGENASE"/>
    <property type="match status" value="1"/>
</dbReference>
<sequence>MTRIAIIGAGPGGSCAALEAKRQLGEHADVTVFERDPGPGGGFGVVLPPTTLARLAAAGHSWVKPLRAQVPSWNRMEIRVDGTSVVSRGHPLIAVPRAELLAAMHTAVRDAGCDLRYDSPVTAADLVDDFDLVIAADGVHSASRPGSPPGAEQERAPGQAGEGAREEENPFAFMWMATTQPFAQLTFILRGTPWGVFTAHAYSYSATHSTFIVEAHHTAWQGLLDHYADKTHGMTPNEAIQSACAEVFAADLDGHPLSGATQNRPRAFADVALPTWIGPKTALVGDAAHTAHFSIGSGTTLAIDDAHRLISTVAAHGPGRLDEALIQYDTERRSQVEAVQEISRQSLRWWHGLEHRWGRLAPDRLAWSLITRTGLFSLDVLRSGDPELADTLLRPETVPQPLPVGAGPEIRVAAGLSRHRVRELIAAAGTGDTTVTWDSGLTAADRLALVDALQEVREPAHLRGLGRTVLRAPANERSWAESQVVAGRASDICT</sequence>
<dbReference type="InterPro" id="IPR002938">
    <property type="entry name" value="FAD-bd"/>
</dbReference>
<dbReference type="GO" id="GO:0071949">
    <property type="term" value="F:FAD binding"/>
    <property type="evidence" value="ECO:0007669"/>
    <property type="project" value="InterPro"/>
</dbReference>
<name>A0AAU2H9J3_9ACTN</name>
<dbReference type="Gene3D" id="3.30.9.20">
    <property type="match status" value="1"/>
</dbReference>
<dbReference type="SUPFAM" id="SSF51905">
    <property type="entry name" value="FAD/NAD(P)-binding domain"/>
    <property type="match status" value="1"/>
</dbReference>
<feature type="region of interest" description="Disordered" evidence="3">
    <location>
        <begin position="140"/>
        <end position="165"/>
    </location>
</feature>
<dbReference type="GO" id="GO:0004497">
    <property type="term" value="F:monooxygenase activity"/>
    <property type="evidence" value="ECO:0007669"/>
    <property type="project" value="UniProtKB-KW"/>
</dbReference>
<gene>
    <name evidence="5" type="ORF">OHV25_35725</name>
</gene>
<evidence type="ECO:0000259" key="4">
    <source>
        <dbReference type="Pfam" id="PF01494"/>
    </source>
</evidence>
<evidence type="ECO:0000256" key="2">
    <source>
        <dbReference type="ARBA" id="ARBA00023033"/>
    </source>
</evidence>
<proteinExistence type="predicted"/>
<keyword evidence="1" id="KW-0560">Oxidoreductase</keyword>
<keyword evidence="2 5" id="KW-0503">Monooxygenase</keyword>
<dbReference type="Pfam" id="PF13450">
    <property type="entry name" value="NAD_binding_8"/>
    <property type="match status" value="1"/>
</dbReference>
<evidence type="ECO:0000313" key="5">
    <source>
        <dbReference type="EMBL" id="WTU44563.1"/>
    </source>
</evidence>
<organism evidence="5">
    <name type="scientific">Streptomyces sp. NBC_00060</name>
    <dbReference type="NCBI Taxonomy" id="2975636"/>
    <lineage>
        <taxon>Bacteria</taxon>
        <taxon>Bacillati</taxon>
        <taxon>Actinomycetota</taxon>
        <taxon>Actinomycetes</taxon>
        <taxon>Kitasatosporales</taxon>
        <taxon>Streptomycetaceae</taxon>
        <taxon>Streptomyces</taxon>
    </lineage>
</organism>
<evidence type="ECO:0000256" key="1">
    <source>
        <dbReference type="ARBA" id="ARBA00023002"/>
    </source>
</evidence>
<reference evidence="5" key="1">
    <citation type="submission" date="2022-10" db="EMBL/GenBank/DDBJ databases">
        <title>The complete genomes of actinobacterial strains from the NBC collection.</title>
        <authorList>
            <person name="Joergensen T.S."/>
            <person name="Alvarez Arevalo M."/>
            <person name="Sterndorff E.B."/>
            <person name="Faurdal D."/>
            <person name="Vuksanovic O."/>
            <person name="Mourched A.-S."/>
            <person name="Charusanti P."/>
            <person name="Shaw S."/>
            <person name="Blin K."/>
            <person name="Weber T."/>
        </authorList>
    </citation>
    <scope>NUCLEOTIDE SEQUENCE</scope>
    <source>
        <strain evidence="5">NBC_00060</strain>
    </source>
</reference>
<dbReference type="Pfam" id="PF01494">
    <property type="entry name" value="FAD_binding_3"/>
    <property type="match status" value="1"/>
</dbReference>
<evidence type="ECO:0000256" key="3">
    <source>
        <dbReference type="SAM" id="MobiDB-lite"/>
    </source>
</evidence>
<dbReference type="PANTHER" id="PTHR13789:SF309">
    <property type="entry name" value="PUTATIVE (AFU_ORTHOLOGUE AFUA_6G14510)-RELATED"/>
    <property type="match status" value="1"/>
</dbReference>
<dbReference type="Gene3D" id="3.50.50.60">
    <property type="entry name" value="FAD/NAD(P)-binding domain"/>
    <property type="match status" value="1"/>
</dbReference>